<accession>A0A5D2C7C2</accession>
<keyword evidence="4" id="KW-0539">Nucleus</keyword>
<dbReference type="Pfam" id="PF00072">
    <property type="entry name" value="Response_reg"/>
    <property type="match status" value="1"/>
</dbReference>
<feature type="region of interest" description="Disordered" evidence="6">
    <location>
        <begin position="1"/>
        <end position="34"/>
    </location>
</feature>
<sequence length="269" mass="29615">MELMKSSDNIIQDRTQQQHKQEPEMQAQEGQQEQGHHFHVLAVDDSVIDRKLLEKLLKVSSYQVTCVDSGDKALEYLGLLNNLDSDSTASSSSPSSSSSSSSSSSNSSSCSQSSQREGLKVNLIMTDFCMPGMSGYDLLKRLKGSSWKDVPVVVMSSENVPSRISIRCLEGGAEEFMLKPLQLSDLEKIEAYLLKSLHLSCTNIDKDDDDNNADHNSDNNNDKVVNNDSNIDKGNNSTSMNNNFSKRKALSSEDTESRRPKIKGLAVAI</sequence>
<gene>
    <name evidence="8" type="ORF">ES288_D06G056800v1</name>
</gene>
<evidence type="ECO:0000256" key="3">
    <source>
        <dbReference type="ARBA" id="ARBA00023163"/>
    </source>
</evidence>
<evidence type="ECO:0000313" key="9">
    <source>
        <dbReference type="Proteomes" id="UP000323506"/>
    </source>
</evidence>
<feature type="compositionally biased region" description="Low complexity" evidence="6">
    <location>
        <begin position="222"/>
        <end position="233"/>
    </location>
</feature>
<feature type="region of interest" description="Disordered" evidence="6">
    <location>
        <begin position="210"/>
        <end position="269"/>
    </location>
</feature>
<dbReference type="AlphaFoldDB" id="A0A5D2C7C2"/>
<dbReference type="PANTHER" id="PTHR43874">
    <property type="entry name" value="TWO-COMPONENT RESPONSE REGULATOR"/>
    <property type="match status" value="1"/>
</dbReference>
<evidence type="ECO:0000313" key="8">
    <source>
        <dbReference type="EMBL" id="TYG63776.1"/>
    </source>
</evidence>
<evidence type="ECO:0000256" key="6">
    <source>
        <dbReference type="SAM" id="MobiDB-lite"/>
    </source>
</evidence>
<dbReference type="Gene3D" id="3.40.50.2300">
    <property type="match status" value="1"/>
</dbReference>
<reference evidence="8 9" key="1">
    <citation type="submission" date="2019-06" db="EMBL/GenBank/DDBJ databases">
        <title>WGS assembly of Gossypium darwinii.</title>
        <authorList>
            <person name="Chen Z.J."/>
            <person name="Sreedasyam A."/>
            <person name="Ando A."/>
            <person name="Song Q."/>
            <person name="De L."/>
            <person name="Hulse-Kemp A."/>
            <person name="Ding M."/>
            <person name="Ye W."/>
            <person name="Kirkbride R."/>
            <person name="Jenkins J."/>
            <person name="Plott C."/>
            <person name="Lovell J."/>
            <person name="Lin Y.-M."/>
            <person name="Vaughn R."/>
            <person name="Liu B."/>
            <person name="Li W."/>
            <person name="Simpson S."/>
            <person name="Scheffler B."/>
            <person name="Saski C."/>
            <person name="Grover C."/>
            <person name="Hu G."/>
            <person name="Conover J."/>
            <person name="Carlson J."/>
            <person name="Shu S."/>
            <person name="Boston L."/>
            <person name="Williams M."/>
            <person name="Peterson D."/>
            <person name="Mcgee K."/>
            <person name="Jones D."/>
            <person name="Wendel J."/>
            <person name="Stelly D."/>
            <person name="Grimwood J."/>
            <person name="Schmutz J."/>
        </authorList>
    </citation>
    <scope>NUCLEOTIDE SEQUENCE [LARGE SCALE GENOMIC DNA]</scope>
    <source>
        <strain evidence="8">1808015.09</strain>
    </source>
</reference>
<feature type="modified residue" description="4-aspartylphosphate" evidence="5">
    <location>
        <position position="127"/>
    </location>
</feature>
<evidence type="ECO:0000256" key="1">
    <source>
        <dbReference type="ARBA" id="ARBA00023012"/>
    </source>
</evidence>
<keyword evidence="3" id="KW-0804">Transcription</keyword>
<keyword evidence="2" id="KW-0805">Transcription regulation</keyword>
<dbReference type="PROSITE" id="PS50110">
    <property type="entry name" value="RESPONSE_REGULATORY"/>
    <property type="match status" value="1"/>
</dbReference>
<feature type="compositionally biased region" description="Basic and acidic residues" evidence="6">
    <location>
        <begin position="212"/>
        <end position="221"/>
    </location>
</feature>
<feature type="compositionally biased region" description="Polar residues" evidence="6">
    <location>
        <begin position="234"/>
        <end position="244"/>
    </location>
</feature>
<proteinExistence type="predicted"/>
<dbReference type="SUPFAM" id="SSF52172">
    <property type="entry name" value="CheY-like"/>
    <property type="match status" value="1"/>
</dbReference>
<dbReference type="PANTHER" id="PTHR43874:SF96">
    <property type="entry name" value="TWO-COMPONENT RESPONSE REGULATOR ORR10-LIKE"/>
    <property type="match status" value="1"/>
</dbReference>
<evidence type="ECO:0000256" key="5">
    <source>
        <dbReference type="PROSITE-ProRule" id="PRU00169"/>
    </source>
</evidence>
<dbReference type="EMBL" id="CM017706">
    <property type="protein sequence ID" value="TYG63776.1"/>
    <property type="molecule type" value="Genomic_DNA"/>
</dbReference>
<dbReference type="InterPro" id="IPR001789">
    <property type="entry name" value="Sig_transdc_resp-reg_receiver"/>
</dbReference>
<dbReference type="GO" id="GO:0000160">
    <property type="term" value="P:phosphorelay signal transduction system"/>
    <property type="evidence" value="ECO:0007669"/>
    <property type="project" value="UniProtKB-KW"/>
</dbReference>
<evidence type="ECO:0000259" key="7">
    <source>
        <dbReference type="PROSITE" id="PS50110"/>
    </source>
</evidence>
<name>A0A5D2C7C2_GOSDA</name>
<keyword evidence="1" id="KW-0902">Two-component regulatory system</keyword>
<dbReference type="InterPro" id="IPR011006">
    <property type="entry name" value="CheY-like_superfamily"/>
</dbReference>
<keyword evidence="5" id="KW-0597">Phosphoprotein</keyword>
<evidence type="ECO:0000256" key="4">
    <source>
        <dbReference type="ARBA" id="ARBA00023242"/>
    </source>
</evidence>
<organism evidence="8 9">
    <name type="scientific">Gossypium darwinii</name>
    <name type="common">Darwin's cotton</name>
    <name type="synonym">Gossypium barbadense var. darwinii</name>
    <dbReference type="NCBI Taxonomy" id="34276"/>
    <lineage>
        <taxon>Eukaryota</taxon>
        <taxon>Viridiplantae</taxon>
        <taxon>Streptophyta</taxon>
        <taxon>Embryophyta</taxon>
        <taxon>Tracheophyta</taxon>
        <taxon>Spermatophyta</taxon>
        <taxon>Magnoliopsida</taxon>
        <taxon>eudicotyledons</taxon>
        <taxon>Gunneridae</taxon>
        <taxon>Pentapetalae</taxon>
        <taxon>rosids</taxon>
        <taxon>malvids</taxon>
        <taxon>Malvales</taxon>
        <taxon>Malvaceae</taxon>
        <taxon>Malvoideae</taxon>
        <taxon>Gossypium</taxon>
    </lineage>
</organism>
<feature type="domain" description="Response regulatory" evidence="7">
    <location>
        <begin position="39"/>
        <end position="194"/>
    </location>
</feature>
<protein>
    <recommendedName>
        <fullName evidence="7">Response regulatory domain-containing protein</fullName>
    </recommendedName>
</protein>
<feature type="compositionally biased region" description="Polar residues" evidence="6">
    <location>
        <begin position="1"/>
        <end position="15"/>
    </location>
</feature>
<dbReference type="GO" id="GO:0009736">
    <property type="term" value="P:cytokinin-activated signaling pathway"/>
    <property type="evidence" value="ECO:0007669"/>
    <property type="project" value="InterPro"/>
</dbReference>
<dbReference type="SMART" id="SM00448">
    <property type="entry name" value="REC"/>
    <property type="match status" value="1"/>
</dbReference>
<dbReference type="InterPro" id="IPR045279">
    <property type="entry name" value="ARR-like"/>
</dbReference>
<evidence type="ECO:0000256" key="2">
    <source>
        <dbReference type="ARBA" id="ARBA00023015"/>
    </source>
</evidence>
<feature type="compositionally biased region" description="Low complexity" evidence="6">
    <location>
        <begin position="24"/>
        <end position="33"/>
    </location>
</feature>
<feature type="region of interest" description="Disordered" evidence="6">
    <location>
        <begin position="85"/>
        <end position="113"/>
    </location>
</feature>
<keyword evidence="9" id="KW-1185">Reference proteome</keyword>
<dbReference type="Proteomes" id="UP000323506">
    <property type="component" value="Chromosome D06"/>
</dbReference>